<feature type="domain" description="Protein kinase" evidence="10">
    <location>
        <begin position="57"/>
        <end position="361"/>
    </location>
</feature>
<comment type="caution">
    <text evidence="11">The sequence shown here is derived from an EMBL/GenBank/DDBJ whole genome shotgun (WGS) entry which is preliminary data.</text>
</comment>
<feature type="region of interest" description="Disordered" evidence="8">
    <location>
        <begin position="323"/>
        <end position="386"/>
    </location>
</feature>
<dbReference type="InterPro" id="IPR011009">
    <property type="entry name" value="Kinase-like_dom_sf"/>
</dbReference>
<keyword evidence="9" id="KW-1133">Transmembrane helix</keyword>
<evidence type="ECO:0000256" key="7">
    <source>
        <dbReference type="PROSITE-ProRule" id="PRU10141"/>
    </source>
</evidence>
<evidence type="ECO:0000256" key="1">
    <source>
        <dbReference type="ARBA" id="ARBA00012513"/>
    </source>
</evidence>
<keyword evidence="5 11" id="KW-0418">Kinase</keyword>
<dbReference type="CDD" id="cd14014">
    <property type="entry name" value="STKc_PknB_like"/>
    <property type="match status" value="1"/>
</dbReference>
<dbReference type="EMBL" id="JAFEJT020000008">
    <property type="protein sequence ID" value="MCH9275289.1"/>
    <property type="molecule type" value="Genomic_DNA"/>
</dbReference>
<evidence type="ECO:0000256" key="5">
    <source>
        <dbReference type="ARBA" id="ARBA00022777"/>
    </source>
</evidence>
<feature type="transmembrane region" description="Helical" evidence="9">
    <location>
        <begin position="390"/>
        <end position="411"/>
    </location>
</feature>
<evidence type="ECO:0000256" key="9">
    <source>
        <dbReference type="SAM" id="Phobius"/>
    </source>
</evidence>
<dbReference type="Gene3D" id="1.10.510.10">
    <property type="entry name" value="Transferase(Phosphotransferase) domain 1"/>
    <property type="match status" value="1"/>
</dbReference>
<sequence>MQYGNVAGTMAGSMAPAARPPVPAAGGASPVGTVSRANDVPRAGGAPCDRPPILPGCTFVGTIGRGGTADVHRYRVDGDERTVAVKVSRTTLDGPARQRMVAEARALAGLGGHPHVLAIHDAGVAEDGRGWLMLAYAPGGSLGDLLARRTLDAAQVADWGVRLAGALAAAHRLGVAHRDIKPANVLIDGGGMPMLADFGVAADVYRSGERTGHSALWAAPEVTDEGRGGDESSDVYALAATLFAAYAGRSPRVCATPEHMPPALARTLGRALSPAADDRPGSAVEFARDLQRAQLGMGCRMTPLVVEGASPYPHDVRSRLDTWNDAQDDAPNGTRDIVRTASPASAPRAQAARVVPSRPSLARPHRCRSRSRSQDRPHGRHAASGRRGPYAAILPMLAMAVTAGTLFAAVAGMTAMRLDRPSVIASFSSVAAADDVVAGERIVPTPDRLSGVIRDGTVTFTWANPDPQEGDSYLWSPVDDADGPQEAAMTQIDATTLTLHGDAASPCVQVSIMRSDRRASARPAVACAVRR</sequence>
<reference evidence="11 12" key="1">
    <citation type="journal article" date="2021" name="Environ. Microbiol.">
        <title>Genetic insights into the dark matter of the mammalian gut microbiota through targeted genome reconstruction.</title>
        <authorList>
            <person name="Lugli G.A."/>
            <person name="Alessandri G."/>
            <person name="Milani C."/>
            <person name="Viappiani A."/>
            <person name="Fontana F."/>
            <person name="Tarracchini C."/>
            <person name="Mancabelli L."/>
            <person name="Argentini C."/>
            <person name="Ruiz L."/>
            <person name="Margolles A."/>
            <person name="van Sinderen D."/>
            <person name="Turroni F."/>
            <person name="Ventura M."/>
        </authorList>
    </citation>
    <scope>NUCLEOTIDE SEQUENCE [LARGE SCALE GENOMIC DNA]</scope>
    <source>
        <strain evidence="11 12">MA1</strain>
    </source>
</reference>
<dbReference type="PROSITE" id="PS00107">
    <property type="entry name" value="PROTEIN_KINASE_ATP"/>
    <property type="match status" value="1"/>
</dbReference>
<protein>
    <recommendedName>
        <fullName evidence="1">non-specific serine/threonine protein kinase</fullName>
        <ecNumber evidence="1">2.7.11.1</ecNumber>
    </recommendedName>
</protein>
<evidence type="ECO:0000256" key="2">
    <source>
        <dbReference type="ARBA" id="ARBA00022527"/>
    </source>
</evidence>
<accession>A0ABS9VTA4</accession>
<dbReference type="EC" id="2.7.11.1" evidence="1"/>
<evidence type="ECO:0000256" key="3">
    <source>
        <dbReference type="ARBA" id="ARBA00022679"/>
    </source>
</evidence>
<dbReference type="Pfam" id="PF00069">
    <property type="entry name" value="Pkinase"/>
    <property type="match status" value="1"/>
</dbReference>
<keyword evidence="3" id="KW-0808">Transferase</keyword>
<dbReference type="RefSeq" id="WP_241513093.1">
    <property type="nucleotide sequence ID" value="NZ_JAFEJT020000008.1"/>
</dbReference>
<keyword evidence="12" id="KW-1185">Reference proteome</keyword>
<dbReference type="PROSITE" id="PS50011">
    <property type="entry name" value="PROTEIN_KINASE_DOM"/>
    <property type="match status" value="1"/>
</dbReference>
<evidence type="ECO:0000313" key="11">
    <source>
        <dbReference type="EMBL" id="MCH9275289.1"/>
    </source>
</evidence>
<feature type="compositionally biased region" description="Low complexity" evidence="8">
    <location>
        <begin position="24"/>
        <end position="35"/>
    </location>
</feature>
<keyword evidence="2 11" id="KW-0723">Serine/threonine-protein kinase</keyword>
<reference evidence="11 12" key="2">
    <citation type="journal article" date="2021" name="Syst. Appl. Microbiol.">
        <title>Phylogenetic classification of ten novel species belonging to the genus Bifidobacterium comprising B. phasiani sp. nov., B. pongonis sp. nov., B. saguinibicoloris sp. nov., B. colobi sp. nov., B. simiiventris sp. nov., B. santillanense sp. nov., B. miconis sp. nov., B. amazonense sp. nov., B. pluvialisilvae sp. nov., and B. miconisargentati sp. nov.</title>
        <authorList>
            <person name="Lugli G.A."/>
            <person name="Calvete-Torre I."/>
            <person name="Alessandri G."/>
            <person name="Milani C."/>
            <person name="Turroni F."/>
            <person name="Laiolo P."/>
            <person name="Ossiprandi M.C."/>
            <person name="Margolles A."/>
            <person name="Ruiz L."/>
            <person name="Ventura M."/>
        </authorList>
    </citation>
    <scope>NUCLEOTIDE SEQUENCE [LARGE SCALE GENOMIC DNA]</scope>
    <source>
        <strain evidence="11 12">MA1</strain>
    </source>
</reference>
<keyword evidence="6 7" id="KW-0067">ATP-binding</keyword>
<proteinExistence type="predicted"/>
<keyword evidence="9" id="KW-0472">Membrane</keyword>
<dbReference type="Proteomes" id="UP000710815">
    <property type="component" value="Unassembled WGS sequence"/>
</dbReference>
<dbReference type="SUPFAM" id="SSF56112">
    <property type="entry name" value="Protein kinase-like (PK-like)"/>
    <property type="match status" value="1"/>
</dbReference>
<organism evidence="11 12">
    <name type="scientific">Bifidobacterium amazonense</name>
    <dbReference type="NCBI Taxonomy" id="2809027"/>
    <lineage>
        <taxon>Bacteria</taxon>
        <taxon>Bacillati</taxon>
        <taxon>Actinomycetota</taxon>
        <taxon>Actinomycetes</taxon>
        <taxon>Bifidobacteriales</taxon>
        <taxon>Bifidobacteriaceae</taxon>
        <taxon>Bifidobacterium</taxon>
    </lineage>
</organism>
<evidence type="ECO:0000256" key="4">
    <source>
        <dbReference type="ARBA" id="ARBA00022741"/>
    </source>
</evidence>
<gene>
    <name evidence="11" type="ORF">JS533_003230</name>
</gene>
<feature type="region of interest" description="Disordered" evidence="8">
    <location>
        <begin position="1"/>
        <end position="48"/>
    </location>
</feature>
<dbReference type="SMART" id="SM00220">
    <property type="entry name" value="S_TKc"/>
    <property type="match status" value="1"/>
</dbReference>
<dbReference type="InterPro" id="IPR017441">
    <property type="entry name" value="Protein_kinase_ATP_BS"/>
</dbReference>
<evidence type="ECO:0000259" key="10">
    <source>
        <dbReference type="PROSITE" id="PS50011"/>
    </source>
</evidence>
<keyword evidence="4 7" id="KW-0547">Nucleotide-binding</keyword>
<feature type="compositionally biased region" description="Low complexity" evidence="8">
    <location>
        <begin position="339"/>
        <end position="359"/>
    </location>
</feature>
<dbReference type="InterPro" id="IPR008271">
    <property type="entry name" value="Ser/Thr_kinase_AS"/>
</dbReference>
<evidence type="ECO:0000313" key="12">
    <source>
        <dbReference type="Proteomes" id="UP000710815"/>
    </source>
</evidence>
<feature type="binding site" evidence="7">
    <location>
        <position position="86"/>
    </location>
    <ligand>
        <name>ATP</name>
        <dbReference type="ChEBI" id="CHEBI:30616"/>
    </ligand>
</feature>
<dbReference type="InterPro" id="IPR000719">
    <property type="entry name" value="Prot_kinase_dom"/>
</dbReference>
<dbReference type="PANTHER" id="PTHR43289:SF6">
    <property type="entry name" value="SERINE_THREONINE-PROTEIN KINASE NEKL-3"/>
    <property type="match status" value="1"/>
</dbReference>
<keyword evidence="9" id="KW-0812">Transmembrane</keyword>
<name>A0ABS9VTA4_9BIFI</name>
<dbReference type="GO" id="GO:0004674">
    <property type="term" value="F:protein serine/threonine kinase activity"/>
    <property type="evidence" value="ECO:0007669"/>
    <property type="project" value="UniProtKB-KW"/>
</dbReference>
<dbReference type="PROSITE" id="PS00108">
    <property type="entry name" value="PROTEIN_KINASE_ST"/>
    <property type="match status" value="1"/>
</dbReference>
<evidence type="ECO:0000256" key="8">
    <source>
        <dbReference type="SAM" id="MobiDB-lite"/>
    </source>
</evidence>
<evidence type="ECO:0000256" key="6">
    <source>
        <dbReference type="ARBA" id="ARBA00022840"/>
    </source>
</evidence>
<dbReference type="PANTHER" id="PTHR43289">
    <property type="entry name" value="MITOGEN-ACTIVATED PROTEIN KINASE KINASE KINASE 20-RELATED"/>
    <property type="match status" value="1"/>
</dbReference>